<dbReference type="InterPro" id="IPR000073">
    <property type="entry name" value="AB_hydrolase_1"/>
</dbReference>
<evidence type="ECO:0000259" key="1">
    <source>
        <dbReference type="Pfam" id="PF12697"/>
    </source>
</evidence>
<sequence length="325" mass="35421">MRFVRSRRPLARIALVLAVVVALTVAAAATVYGWPLRSAELQRAEAEVLDFESARQRATQIIAAETADTEVDPGCRSQLLTHDTRSAKAVLLLHGYTGCPEPFSDLAKLYFEQGYNVWVPRAPRHGLHDRTAHATVRADELTEYANAALNLTAGLGDEVGVVGLSGGGMLATWLTGHRPDVVSRTLVLSPFYKPNAAQAPGFAIKPLIVLYGFGILPDRTNSNGFSYAALSQYLRLVRNFNADPKNPNLREIAVVTSANDDLIDHQEAIGIPRAIADRNGITLSTYELPRDSGIGHDIVSPKVLQGRTDELNRLYLDLYEGTARP</sequence>
<comment type="caution">
    <text evidence="2">The sequence shown here is derived from an EMBL/GenBank/DDBJ whole genome shotgun (WGS) entry which is preliminary data.</text>
</comment>
<dbReference type="EMBL" id="JAETXL010000004">
    <property type="protein sequence ID" value="MBL6276946.1"/>
    <property type="molecule type" value="Genomic_DNA"/>
</dbReference>
<protein>
    <submittedName>
        <fullName evidence="2">Alpha/beta fold hydrolase</fullName>
    </submittedName>
</protein>
<feature type="domain" description="AB hydrolase-1" evidence="1">
    <location>
        <begin position="90"/>
        <end position="207"/>
    </location>
</feature>
<keyword evidence="2" id="KW-0378">Hydrolase</keyword>
<dbReference type="InterPro" id="IPR029058">
    <property type="entry name" value="AB_hydrolase_fold"/>
</dbReference>
<reference evidence="2 3" key="1">
    <citation type="submission" date="2021-01" db="EMBL/GenBank/DDBJ databases">
        <title>Genome sequencing of Micromonospora fiedleri MG-37.</title>
        <authorList>
            <person name="Moreland P.E.J."/>
            <person name="Stach J.E.M."/>
        </authorList>
    </citation>
    <scope>NUCLEOTIDE SEQUENCE [LARGE SCALE GENOMIC DNA]</scope>
    <source>
        <strain evidence="2 3">MG-37</strain>
    </source>
</reference>
<evidence type="ECO:0000313" key="2">
    <source>
        <dbReference type="EMBL" id="MBL6276946.1"/>
    </source>
</evidence>
<accession>A0ABS1UKS3</accession>
<dbReference type="Gene3D" id="3.40.50.1820">
    <property type="entry name" value="alpha/beta hydrolase"/>
    <property type="match status" value="1"/>
</dbReference>
<dbReference type="RefSeq" id="WP_203221700.1">
    <property type="nucleotide sequence ID" value="NZ_JAETXL010000004.1"/>
</dbReference>
<dbReference type="Proteomes" id="UP000661193">
    <property type="component" value="Unassembled WGS sequence"/>
</dbReference>
<dbReference type="Pfam" id="PF12697">
    <property type="entry name" value="Abhydrolase_6"/>
    <property type="match status" value="1"/>
</dbReference>
<keyword evidence="3" id="KW-1185">Reference proteome</keyword>
<dbReference type="SUPFAM" id="SSF53474">
    <property type="entry name" value="alpha/beta-Hydrolases"/>
    <property type="match status" value="1"/>
</dbReference>
<dbReference type="GO" id="GO:0016787">
    <property type="term" value="F:hydrolase activity"/>
    <property type="evidence" value="ECO:0007669"/>
    <property type="project" value="UniProtKB-KW"/>
</dbReference>
<evidence type="ECO:0000313" key="3">
    <source>
        <dbReference type="Proteomes" id="UP000661193"/>
    </source>
</evidence>
<organism evidence="2 3">
    <name type="scientific">Micromonospora fiedleri</name>
    <dbReference type="NCBI Taxonomy" id="1157498"/>
    <lineage>
        <taxon>Bacteria</taxon>
        <taxon>Bacillati</taxon>
        <taxon>Actinomycetota</taxon>
        <taxon>Actinomycetes</taxon>
        <taxon>Micromonosporales</taxon>
        <taxon>Micromonosporaceae</taxon>
        <taxon>Micromonospora</taxon>
    </lineage>
</organism>
<name>A0ABS1UKS3_9ACTN</name>
<gene>
    <name evidence="2" type="ORF">JMF97_12320</name>
</gene>
<proteinExistence type="predicted"/>